<name>X1PJM7_9ZZZZ</name>
<protein>
    <submittedName>
        <fullName evidence="1">Uncharacterized protein</fullName>
    </submittedName>
</protein>
<accession>X1PJM7</accession>
<reference evidence="1" key="1">
    <citation type="journal article" date="2014" name="Front. Microbiol.">
        <title>High frequency of phylogenetically diverse reductive dehalogenase-homologous genes in deep subseafloor sedimentary metagenomes.</title>
        <authorList>
            <person name="Kawai M."/>
            <person name="Futagami T."/>
            <person name="Toyoda A."/>
            <person name="Takaki Y."/>
            <person name="Nishi S."/>
            <person name="Hori S."/>
            <person name="Arai W."/>
            <person name="Tsubouchi T."/>
            <person name="Morono Y."/>
            <person name="Uchiyama I."/>
            <person name="Ito T."/>
            <person name="Fujiyama A."/>
            <person name="Inagaki F."/>
            <person name="Takami H."/>
        </authorList>
    </citation>
    <scope>NUCLEOTIDE SEQUENCE</scope>
    <source>
        <strain evidence="1">Expedition CK06-06</strain>
    </source>
</reference>
<gene>
    <name evidence="1" type="ORF">S06H3_58606</name>
</gene>
<organism evidence="1">
    <name type="scientific">marine sediment metagenome</name>
    <dbReference type="NCBI Taxonomy" id="412755"/>
    <lineage>
        <taxon>unclassified sequences</taxon>
        <taxon>metagenomes</taxon>
        <taxon>ecological metagenomes</taxon>
    </lineage>
</organism>
<sequence length="58" mass="6804">MKPSKAIEILGDSCWDYIPEDELDIRDAIKLGIEALKEIHRERRWGGTGRHPKNYRLL</sequence>
<comment type="caution">
    <text evidence="1">The sequence shown here is derived from an EMBL/GenBank/DDBJ whole genome shotgun (WGS) entry which is preliminary data.</text>
</comment>
<evidence type="ECO:0000313" key="1">
    <source>
        <dbReference type="EMBL" id="GAI56038.1"/>
    </source>
</evidence>
<dbReference type="EMBL" id="BARV01037959">
    <property type="protein sequence ID" value="GAI56038.1"/>
    <property type="molecule type" value="Genomic_DNA"/>
</dbReference>
<dbReference type="AlphaFoldDB" id="X1PJM7"/>
<proteinExistence type="predicted"/>